<dbReference type="InterPro" id="IPR014054">
    <property type="entry name" value="Phage_regulatory_Rha"/>
</dbReference>
<evidence type="ECO:0000313" key="2">
    <source>
        <dbReference type="EMBL" id="EAM4564765.1"/>
    </source>
</evidence>
<organism evidence="2">
    <name type="scientific">Salmonella enterica</name>
    <name type="common">Salmonella choleraesuis</name>
    <dbReference type="NCBI Taxonomy" id="28901"/>
    <lineage>
        <taxon>Bacteria</taxon>
        <taxon>Pseudomonadati</taxon>
        <taxon>Pseudomonadota</taxon>
        <taxon>Gammaproteobacteria</taxon>
        <taxon>Enterobacterales</taxon>
        <taxon>Enterobacteriaceae</taxon>
        <taxon>Salmonella</taxon>
    </lineage>
</organism>
<dbReference type="Pfam" id="PF09669">
    <property type="entry name" value="Phage_pRha"/>
    <property type="match status" value="1"/>
</dbReference>
<dbReference type="EMBL" id="AACUZB010000069">
    <property type="protein sequence ID" value="EAM4564765.1"/>
    <property type="molecule type" value="Genomic_DNA"/>
</dbReference>
<dbReference type="GO" id="GO:0003677">
    <property type="term" value="F:DNA binding"/>
    <property type="evidence" value="ECO:0007669"/>
    <property type="project" value="InterPro"/>
</dbReference>
<gene>
    <name evidence="2" type="ORF">EFY76_26280</name>
</gene>
<comment type="caution">
    <text evidence="2">The sequence shown here is derived from an EMBL/GenBank/DDBJ whole genome shotgun (WGS) entry which is preliminary data.</text>
</comment>
<dbReference type="AlphaFoldDB" id="A0A5T2MFZ3"/>
<reference evidence="2" key="1">
    <citation type="submission" date="2018-11" db="EMBL/GenBank/DDBJ databases">
        <authorList>
            <consortium name="PulseNet: The National Subtyping Network for Foodborne Disease Surveillance"/>
            <person name="Tarr C.L."/>
            <person name="Trees E."/>
            <person name="Katz L.S."/>
            <person name="Carleton-Romer H.A."/>
            <person name="Stroika S."/>
            <person name="Kucerova Z."/>
            <person name="Roache K.F."/>
            <person name="Sabol A.L."/>
            <person name="Besser J."/>
            <person name="Gerner-Smidt P."/>
        </authorList>
    </citation>
    <scope>NUCLEOTIDE SEQUENCE</scope>
    <source>
        <strain evidence="2">PNUSAS060697</strain>
    </source>
</reference>
<accession>A0A5T2MFZ3</accession>
<feature type="domain" description="Antirepressor protein C-terminal" evidence="1">
    <location>
        <begin position="156"/>
        <end position="241"/>
    </location>
</feature>
<dbReference type="Pfam" id="PF03374">
    <property type="entry name" value="ANT"/>
    <property type="match status" value="1"/>
</dbReference>
<proteinExistence type="predicted"/>
<dbReference type="InterPro" id="IPR005039">
    <property type="entry name" value="Ant_C"/>
</dbReference>
<sequence length="266" mass="30802">MSDLMNVHHELTMSSREIAELTGKDHGSAVIRDIWNMISELHGIKKDAAILQHNKNQLLTLRDGVIISIDMRGYISEFHLDREHTECLLTGYSATLRMRVIRRWHELEEQAAKPALPGNYIEALEELLVTKKSEAALMLVNKEQEAEIHDLKNLFKEGMTATQFCKMLNGVNTQQVNNWLADRNWLYNESKSGTRWRATSYARDKYLTEHQHKISVHGGDDFIRFQPVLLHKGAERIYDLYRRGSLPMKVTWDGNFTHQKQISFAS</sequence>
<name>A0A5T2MFZ3_SALER</name>
<evidence type="ECO:0000259" key="1">
    <source>
        <dbReference type="Pfam" id="PF03374"/>
    </source>
</evidence>
<protein>
    <submittedName>
        <fullName evidence="2">Phage antirepressor protein</fullName>
    </submittedName>
</protein>